<keyword evidence="3 4" id="KW-0067">ATP-binding</keyword>
<dbReference type="InterPro" id="IPR013815">
    <property type="entry name" value="ATP_grasp_subdomain_1"/>
</dbReference>
<dbReference type="Proteomes" id="UP001201020">
    <property type="component" value="Chromosome"/>
</dbReference>
<proteinExistence type="predicted"/>
<protein>
    <submittedName>
        <fullName evidence="6">Acetate--CoA ligase family protein</fullName>
    </submittedName>
</protein>
<evidence type="ECO:0000256" key="2">
    <source>
        <dbReference type="ARBA" id="ARBA00022741"/>
    </source>
</evidence>
<organism evidence="6">
    <name type="scientific">Candidatus Heimdallarchaeum aukensis</name>
    <dbReference type="NCBI Taxonomy" id="2876573"/>
    <lineage>
        <taxon>Archaea</taxon>
        <taxon>Promethearchaeati</taxon>
        <taxon>Candidatus Heimdallarchaeota</taxon>
        <taxon>Candidatus Heimdallarchaeia (ex Rinke et al. 2021) (nom. nud.)</taxon>
        <taxon>Candidatus Heimdallarchaeales</taxon>
        <taxon>Candidatus Heimdallarchaeaceae</taxon>
        <taxon>Candidatus Heimdallarchaeum</taxon>
    </lineage>
</organism>
<dbReference type="GO" id="GO:0016874">
    <property type="term" value="F:ligase activity"/>
    <property type="evidence" value="ECO:0007669"/>
    <property type="project" value="UniProtKB-KW"/>
</dbReference>
<dbReference type="PANTHER" id="PTHR43334">
    <property type="entry name" value="ACETATE--COA LIGASE [ADP-FORMING]"/>
    <property type="match status" value="1"/>
</dbReference>
<dbReference type="InterPro" id="IPR051538">
    <property type="entry name" value="Acyl-CoA_Synth/Transferase"/>
</dbReference>
<dbReference type="PROSITE" id="PS50975">
    <property type="entry name" value="ATP_GRASP"/>
    <property type="match status" value="1"/>
</dbReference>
<dbReference type="GO" id="GO:0005524">
    <property type="term" value="F:ATP binding"/>
    <property type="evidence" value="ECO:0007669"/>
    <property type="project" value="UniProtKB-UniRule"/>
</dbReference>
<keyword evidence="2 4" id="KW-0547">Nucleotide-binding</keyword>
<dbReference type="SUPFAM" id="SSF56059">
    <property type="entry name" value="Glutathione synthetase ATP-binding domain-like"/>
    <property type="match status" value="1"/>
</dbReference>
<sequence>MNEINKIFEEVKGQGRNVLTYEESRKVMELAGVPLNKIAVAKDLDECIVKANEIGYPVVLKVISEDIIHKTEAGGVKVGIKSDSELKKAYEEMMESVTSYHPGAKIEGFSIEEMVSGVEVLIGQTTDPQFGKMIAFGIGGIFVEVYKDVSFRLIPISENDVEEMYREIKGRKMLEGFRGMPALKMDDLKSLLLNISKLVEDHPEIKEMDLNPVMVTEEGLKAIDARIILE</sequence>
<evidence type="ECO:0000259" key="5">
    <source>
        <dbReference type="PROSITE" id="PS50975"/>
    </source>
</evidence>
<dbReference type="EMBL" id="CP084166">
    <property type="protein sequence ID" value="UJG39533.1"/>
    <property type="molecule type" value="Genomic_DNA"/>
</dbReference>
<dbReference type="InterPro" id="IPR011761">
    <property type="entry name" value="ATP-grasp"/>
</dbReference>
<dbReference type="FunFam" id="3.30.1490.20:FF:000020">
    <property type="entry name" value="Protein lysine acetyltransferase"/>
    <property type="match status" value="1"/>
</dbReference>
<dbReference type="AlphaFoldDB" id="A0A9Y1BHV2"/>
<accession>A0A9Y1BHV2</accession>
<dbReference type="Gene3D" id="3.30.1490.20">
    <property type="entry name" value="ATP-grasp fold, A domain"/>
    <property type="match status" value="1"/>
</dbReference>
<gene>
    <name evidence="6" type="ORF">K9W45_06580</name>
</gene>
<evidence type="ECO:0000313" key="6">
    <source>
        <dbReference type="EMBL" id="UJG39533.1"/>
    </source>
</evidence>
<evidence type="ECO:0000256" key="4">
    <source>
        <dbReference type="PROSITE-ProRule" id="PRU00409"/>
    </source>
</evidence>
<dbReference type="PANTHER" id="PTHR43334:SF1">
    <property type="entry name" value="3-HYDROXYPROPIONATE--COA LIGASE [ADP-FORMING]"/>
    <property type="match status" value="1"/>
</dbReference>
<feature type="domain" description="ATP-grasp" evidence="5">
    <location>
        <begin position="25"/>
        <end position="61"/>
    </location>
</feature>
<evidence type="ECO:0000256" key="3">
    <source>
        <dbReference type="ARBA" id="ARBA00022840"/>
    </source>
</evidence>
<keyword evidence="1 6" id="KW-0436">Ligase</keyword>
<name>A0A9Y1BHV2_9ARCH</name>
<dbReference type="GO" id="GO:0046872">
    <property type="term" value="F:metal ion binding"/>
    <property type="evidence" value="ECO:0007669"/>
    <property type="project" value="InterPro"/>
</dbReference>
<dbReference type="Pfam" id="PF13549">
    <property type="entry name" value="ATP-grasp_5"/>
    <property type="match status" value="1"/>
</dbReference>
<evidence type="ECO:0000256" key="1">
    <source>
        <dbReference type="ARBA" id="ARBA00022598"/>
    </source>
</evidence>
<dbReference type="Gene3D" id="3.30.470.20">
    <property type="entry name" value="ATP-grasp fold, B domain"/>
    <property type="match status" value="1"/>
</dbReference>
<reference evidence="6" key="1">
    <citation type="journal article" date="2022" name="Nat. Microbiol.">
        <title>Unique mobile elements and scalable gene flow at the prokaryote-eukaryote boundary revealed by circularized Asgard archaea genomes.</title>
        <authorList>
            <person name="Wu F."/>
            <person name="Speth D.R."/>
            <person name="Philosof A."/>
            <person name="Cremiere A."/>
            <person name="Narayanan A."/>
            <person name="Barco R.A."/>
            <person name="Connon S.A."/>
            <person name="Amend J.P."/>
            <person name="Antoshechkin I.A."/>
            <person name="Orphan V.J."/>
        </authorList>
    </citation>
    <scope>NUCLEOTIDE SEQUENCE</scope>
    <source>
        <strain evidence="6">PM71</strain>
    </source>
</reference>